<dbReference type="SUPFAM" id="SSF51735">
    <property type="entry name" value="NAD(P)-binding Rossmann-fold domains"/>
    <property type="match status" value="1"/>
</dbReference>
<evidence type="ECO:0000256" key="3">
    <source>
        <dbReference type="ARBA" id="ARBA00022840"/>
    </source>
</evidence>
<dbReference type="Gene3D" id="3.40.50.720">
    <property type="entry name" value="NAD(P)-binding Rossmann-like Domain"/>
    <property type="match status" value="1"/>
</dbReference>
<dbReference type="AlphaFoldDB" id="X1EMW5"/>
<evidence type="ECO:0000256" key="1">
    <source>
        <dbReference type="ARBA" id="ARBA00022598"/>
    </source>
</evidence>
<name>X1EMW5_9ZZZZ</name>
<dbReference type="PANTHER" id="PTHR43334">
    <property type="entry name" value="ACETATE--COA LIGASE [ADP-FORMING]"/>
    <property type="match status" value="1"/>
</dbReference>
<dbReference type="PANTHER" id="PTHR43334:SF1">
    <property type="entry name" value="3-HYDROXYPROPIONATE--COA LIGASE [ADP-FORMING]"/>
    <property type="match status" value="1"/>
</dbReference>
<dbReference type="GO" id="GO:0005524">
    <property type="term" value="F:ATP binding"/>
    <property type="evidence" value="ECO:0007669"/>
    <property type="project" value="UniProtKB-KW"/>
</dbReference>
<gene>
    <name evidence="5" type="ORF">S03H2_22104</name>
</gene>
<keyword evidence="3" id="KW-0067">ATP-binding</keyword>
<protein>
    <recommendedName>
        <fullName evidence="4">CoA-binding domain-containing protein</fullName>
    </recommendedName>
</protein>
<reference evidence="5" key="1">
    <citation type="journal article" date="2014" name="Front. Microbiol.">
        <title>High frequency of phylogenetically diverse reductive dehalogenase-homologous genes in deep subseafloor sedimentary metagenomes.</title>
        <authorList>
            <person name="Kawai M."/>
            <person name="Futagami T."/>
            <person name="Toyoda A."/>
            <person name="Takaki Y."/>
            <person name="Nishi S."/>
            <person name="Hori S."/>
            <person name="Arai W."/>
            <person name="Tsubouchi T."/>
            <person name="Morono Y."/>
            <person name="Uchiyama I."/>
            <person name="Ito T."/>
            <person name="Fujiyama A."/>
            <person name="Inagaki F."/>
            <person name="Takami H."/>
        </authorList>
    </citation>
    <scope>NUCLEOTIDE SEQUENCE</scope>
    <source>
        <strain evidence="5">Expedition CK06-06</strain>
    </source>
</reference>
<proteinExistence type="predicted"/>
<organism evidence="5">
    <name type="scientific">marine sediment metagenome</name>
    <dbReference type="NCBI Taxonomy" id="412755"/>
    <lineage>
        <taxon>unclassified sequences</taxon>
        <taxon>metagenomes</taxon>
        <taxon>ecological metagenomes</taxon>
    </lineage>
</organism>
<dbReference type="InterPro" id="IPR036291">
    <property type="entry name" value="NAD(P)-bd_dom_sf"/>
</dbReference>
<dbReference type="InterPro" id="IPR051538">
    <property type="entry name" value="Acyl-CoA_Synth/Transferase"/>
</dbReference>
<sequence length="66" mass="7448">YNVLKNIVESKYKGNLFPINLKAEEILGYKSYKSVLDVPEEIDIAIIVIPGKFVNPIAKEFFFGIG</sequence>
<feature type="domain" description="CoA-binding" evidence="4">
    <location>
        <begin position="1"/>
        <end position="61"/>
    </location>
</feature>
<evidence type="ECO:0000256" key="2">
    <source>
        <dbReference type="ARBA" id="ARBA00022741"/>
    </source>
</evidence>
<dbReference type="Pfam" id="PF13380">
    <property type="entry name" value="CoA_binding_2"/>
    <property type="match status" value="1"/>
</dbReference>
<evidence type="ECO:0000313" key="5">
    <source>
        <dbReference type="EMBL" id="GAH33927.1"/>
    </source>
</evidence>
<keyword evidence="1" id="KW-0436">Ligase</keyword>
<dbReference type="EMBL" id="BARU01011849">
    <property type="protein sequence ID" value="GAH33927.1"/>
    <property type="molecule type" value="Genomic_DNA"/>
</dbReference>
<dbReference type="InterPro" id="IPR003781">
    <property type="entry name" value="CoA-bd"/>
</dbReference>
<accession>X1EMW5</accession>
<evidence type="ECO:0000259" key="4">
    <source>
        <dbReference type="Pfam" id="PF13380"/>
    </source>
</evidence>
<feature type="non-terminal residue" evidence="5">
    <location>
        <position position="1"/>
    </location>
</feature>
<comment type="caution">
    <text evidence="5">The sequence shown here is derived from an EMBL/GenBank/DDBJ whole genome shotgun (WGS) entry which is preliminary data.</text>
</comment>
<dbReference type="GO" id="GO:0016874">
    <property type="term" value="F:ligase activity"/>
    <property type="evidence" value="ECO:0007669"/>
    <property type="project" value="UniProtKB-KW"/>
</dbReference>
<keyword evidence="2" id="KW-0547">Nucleotide-binding</keyword>